<dbReference type="EC" id="6.3.2.17" evidence="5"/>
<evidence type="ECO:0000256" key="2">
    <source>
        <dbReference type="ARBA" id="ARBA00022598"/>
    </source>
</evidence>
<dbReference type="PROSITE" id="PS01012">
    <property type="entry name" value="FOLYLPOLYGLU_SYNT_2"/>
    <property type="match status" value="1"/>
</dbReference>
<dbReference type="EMBL" id="LBBL01000458">
    <property type="protein sequence ID" value="KKF92314.1"/>
    <property type="molecule type" value="Genomic_DNA"/>
</dbReference>
<protein>
    <submittedName>
        <fullName evidence="5">Folylpolyglutamate synthase</fullName>
        <ecNumber evidence="5">6.3.2.17</ecNumber>
    </submittedName>
</protein>
<evidence type="ECO:0000256" key="3">
    <source>
        <dbReference type="ARBA" id="ARBA00022741"/>
    </source>
</evidence>
<dbReference type="Proteomes" id="UP000034841">
    <property type="component" value="Unassembled WGS sequence"/>
</dbReference>
<dbReference type="PANTHER" id="PTHR11136">
    <property type="entry name" value="FOLYLPOLYGLUTAMATE SYNTHASE-RELATED"/>
    <property type="match status" value="1"/>
</dbReference>
<dbReference type="InterPro" id="IPR001645">
    <property type="entry name" value="Folylpolyglutamate_synth"/>
</dbReference>
<comment type="similarity">
    <text evidence="1">Belongs to the folylpolyglutamate synthase family.</text>
</comment>
<comment type="caution">
    <text evidence="5">The sequence shown here is derived from an EMBL/GenBank/DDBJ whole genome shotgun (WGS) entry which is preliminary data.</text>
</comment>
<sequence>MPEILPMAPTLATTASGYCYNPGARPDFHMTSSMADLNSQAMPEMHKWLHRAGCSTQDLADNLRCVHIAGTKGKGSTAAYTASILQNNLNRRGPVGRYTSPHLISVRERIAIDGRPISRELFSKYLFELWDRLSQASIDAGDGVPDANGPATKPMFFRYLTLMALHTFIREGVRDAVIECGIGGEYDATNILPAEAVSASVITHLGIDHTEFLGTTLDEITWHKAGIFKEGVPAFINQVTNASQMRVLHQRAEWRKTPLTVIPTKHLAPWSDMPDLEPDDTPFLVFNQQTRDSAPLITTMMMEYAALTSYQLIFRRAFFSRNESDPVTDGKESERPLMIQNKAKEEFAKFSPKTKTFLQHCVFYAAI</sequence>
<evidence type="ECO:0000313" key="5">
    <source>
        <dbReference type="EMBL" id="KKF92314.1"/>
    </source>
</evidence>
<keyword evidence="3" id="KW-0547">Nucleotide-binding</keyword>
<organism evidence="5 6">
    <name type="scientific">Ceratocystis fimbriata f. sp. platani</name>
    <dbReference type="NCBI Taxonomy" id="88771"/>
    <lineage>
        <taxon>Eukaryota</taxon>
        <taxon>Fungi</taxon>
        <taxon>Dikarya</taxon>
        <taxon>Ascomycota</taxon>
        <taxon>Pezizomycotina</taxon>
        <taxon>Sordariomycetes</taxon>
        <taxon>Hypocreomycetidae</taxon>
        <taxon>Microascales</taxon>
        <taxon>Ceratocystidaceae</taxon>
        <taxon>Ceratocystis</taxon>
    </lineage>
</organism>
<evidence type="ECO:0000313" key="6">
    <source>
        <dbReference type="Proteomes" id="UP000034841"/>
    </source>
</evidence>
<dbReference type="GO" id="GO:0005739">
    <property type="term" value="C:mitochondrion"/>
    <property type="evidence" value="ECO:0007669"/>
    <property type="project" value="TreeGrafter"/>
</dbReference>
<accession>A0A0F8D858</accession>
<dbReference type="OrthoDB" id="5212574at2759"/>
<proteinExistence type="inferred from homology"/>
<dbReference type="GO" id="GO:0005829">
    <property type="term" value="C:cytosol"/>
    <property type="evidence" value="ECO:0007669"/>
    <property type="project" value="TreeGrafter"/>
</dbReference>
<dbReference type="Gene3D" id="3.40.1190.10">
    <property type="entry name" value="Mur-like, catalytic domain"/>
    <property type="match status" value="1"/>
</dbReference>
<name>A0A0F8D858_CERFI</name>
<dbReference type="AlphaFoldDB" id="A0A0F8D858"/>
<dbReference type="UniPathway" id="UPA00850"/>
<dbReference type="GO" id="GO:0005524">
    <property type="term" value="F:ATP binding"/>
    <property type="evidence" value="ECO:0007669"/>
    <property type="project" value="UniProtKB-KW"/>
</dbReference>
<dbReference type="InterPro" id="IPR036565">
    <property type="entry name" value="Mur-like_cat_sf"/>
</dbReference>
<dbReference type="SUPFAM" id="SSF53623">
    <property type="entry name" value="MurD-like peptide ligases, catalytic domain"/>
    <property type="match status" value="1"/>
</dbReference>
<reference evidence="5 6" key="1">
    <citation type="submission" date="2015-04" db="EMBL/GenBank/DDBJ databases">
        <title>Genome sequence of Ceratocystis platani, a major pathogen of plane trees.</title>
        <authorList>
            <person name="Belbahri L."/>
        </authorList>
    </citation>
    <scope>NUCLEOTIDE SEQUENCE [LARGE SCALE GENOMIC DNA]</scope>
    <source>
        <strain evidence="5 6">CFO</strain>
    </source>
</reference>
<evidence type="ECO:0000256" key="4">
    <source>
        <dbReference type="ARBA" id="ARBA00022840"/>
    </source>
</evidence>
<keyword evidence="6" id="KW-1185">Reference proteome</keyword>
<keyword evidence="4" id="KW-0067">ATP-binding</keyword>
<evidence type="ECO:0000256" key="1">
    <source>
        <dbReference type="ARBA" id="ARBA00008276"/>
    </source>
</evidence>
<dbReference type="PANTHER" id="PTHR11136:SF5">
    <property type="entry name" value="FOLYLPOLYGLUTAMATE SYNTHASE, MITOCHONDRIAL"/>
    <property type="match status" value="1"/>
</dbReference>
<gene>
    <name evidence="5" type="primary">MET7</name>
    <name evidence="5" type="ORF">CFO_g5331</name>
</gene>
<dbReference type="NCBIfam" id="TIGR01499">
    <property type="entry name" value="folC"/>
    <property type="match status" value="1"/>
</dbReference>
<dbReference type="GO" id="GO:0004326">
    <property type="term" value="F:tetrahydrofolylpolyglutamate synthase activity"/>
    <property type="evidence" value="ECO:0007669"/>
    <property type="project" value="UniProtKB-EC"/>
</dbReference>
<keyword evidence="2 5" id="KW-0436">Ligase</keyword>
<dbReference type="InterPro" id="IPR018109">
    <property type="entry name" value="Folylpolyglutamate_synth_CS"/>
</dbReference>